<dbReference type="InterPro" id="IPR005840">
    <property type="entry name" value="Ribosomal_uS12_MeSTrfase_RimO"/>
</dbReference>
<dbReference type="PANTHER" id="PTHR43837:SF1">
    <property type="entry name" value="RIBOSOMAL PROTEIN US12 METHYLTHIOTRANSFERASE RIMO"/>
    <property type="match status" value="1"/>
</dbReference>
<evidence type="ECO:0000256" key="11">
    <source>
        <dbReference type="ARBA" id="ARBA00023014"/>
    </source>
</evidence>
<dbReference type="CDD" id="cd01335">
    <property type="entry name" value="Radical_SAM"/>
    <property type="match status" value="1"/>
</dbReference>
<dbReference type="GO" id="GO:0051539">
    <property type="term" value="F:4 iron, 4 sulfur cluster binding"/>
    <property type="evidence" value="ECO:0007669"/>
    <property type="project" value="UniProtKB-KW"/>
</dbReference>
<dbReference type="Pfam" id="PF04055">
    <property type="entry name" value="Radical_SAM"/>
    <property type="match status" value="1"/>
</dbReference>
<comment type="catalytic activity">
    <reaction evidence="13">
        <text>N(6)-L-threonylcarbamoyladenosine(37) in tRNA + (sulfur carrier)-SH + AH2 + 2 S-adenosyl-L-methionine = 2-methylsulfanyl-N(6)-L-threonylcarbamoyladenosine(37) in tRNA + (sulfur carrier)-H + 5'-deoxyadenosine + L-methionine + A + S-adenosyl-L-homocysteine + 2 H(+)</text>
        <dbReference type="Rhea" id="RHEA:37075"/>
        <dbReference type="Rhea" id="RHEA-COMP:10163"/>
        <dbReference type="Rhea" id="RHEA-COMP:11092"/>
        <dbReference type="Rhea" id="RHEA-COMP:14737"/>
        <dbReference type="Rhea" id="RHEA-COMP:14739"/>
        <dbReference type="ChEBI" id="CHEBI:13193"/>
        <dbReference type="ChEBI" id="CHEBI:15378"/>
        <dbReference type="ChEBI" id="CHEBI:17319"/>
        <dbReference type="ChEBI" id="CHEBI:17499"/>
        <dbReference type="ChEBI" id="CHEBI:29917"/>
        <dbReference type="ChEBI" id="CHEBI:57844"/>
        <dbReference type="ChEBI" id="CHEBI:57856"/>
        <dbReference type="ChEBI" id="CHEBI:59789"/>
        <dbReference type="ChEBI" id="CHEBI:64428"/>
        <dbReference type="ChEBI" id="CHEBI:74418"/>
        <dbReference type="ChEBI" id="CHEBI:74420"/>
        <dbReference type="EC" id="2.8.4.5"/>
    </reaction>
</comment>
<dbReference type="EMBL" id="DVFI01000062">
    <property type="protein sequence ID" value="HIQ62787.1"/>
    <property type="molecule type" value="Genomic_DNA"/>
</dbReference>
<dbReference type="Gene3D" id="3.80.30.20">
    <property type="entry name" value="tm_1862 like domain"/>
    <property type="match status" value="1"/>
</dbReference>
<evidence type="ECO:0000256" key="12">
    <source>
        <dbReference type="ARBA" id="ARBA00031213"/>
    </source>
</evidence>
<evidence type="ECO:0000259" key="17">
    <source>
        <dbReference type="PROSITE" id="PS51918"/>
    </source>
</evidence>
<dbReference type="AlphaFoldDB" id="A0A9D0YVL1"/>
<dbReference type="InterPro" id="IPR058240">
    <property type="entry name" value="rSAM_sf"/>
</dbReference>
<evidence type="ECO:0000256" key="7">
    <source>
        <dbReference type="ARBA" id="ARBA00022691"/>
    </source>
</evidence>
<keyword evidence="10" id="KW-0408">Iron</keyword>
<evidence type="ECO:0000256" key="3">
    <source>
        <dbReference type="ARBA" id="ARBA00013273"/>
    </source>
</evidence>
<protein>
    <recommendedName>
        <fullName evidence="15">Threonylcarbamoyladenosine tRNA methylthiotransferase MtaB</fullName>
        <ecNumber evidence="3">2.8.4.5</ecNumber>
    </recommendedName>
    <alternativeName>
        <fullName evidence="12">tRNA-t(6)A37 methylthiotransferase</fullName>
    </alternativeName>
</protein>
<gene>
    <name evidence="18" type="primary">mtaB</name>
    <name evidence="18" type="ORF">IAA66_04265</name>
</gene>
<keyword evidence="5" id="KW-0963">Cytoplasm</keyword>
<dbReference type="InterPro" id="IPR013848">
    <property type="entry name" value="Methylthiotransferase_N"/>
</dbReference>
<dbReference type="EC" id="2.8.4.5" evidence="3"/>
<keyword evidence="8" id="KW-0819">tRNA processing</keyword>
<dbReference type="InterPro" id="IPR006467">
    <property type="entry name" value="MiaB-like_bact"/>
</dbReference>
<evidence type="ECO:0000256" key="9">
    <source>
        <dbReference type="ARBA" id="ARBA00022723"/>
    </source>
</evidence>
<comment type="function">
    <text evidence="2">Catalyzes the methylthiolation of N6-threonylcarbamoyladenosine (t(6)A), leading to the formation of 2-methylthio-N6-threonylcarbamoyladenosine (ms(2)t(6)A) at position 37 in tRNAs that read codons beginning with adenine.</text>
</comment>
<comment type="similarity">
    <text evidence="14">Belongs to the methylthiotransferase family. MtaB subfamily.</text>
</comment>
<keyword evidence="7" id="KW-0949">S-adenosyl-L-methionine</keyword>
<dbReference type="Proteomes" id="UP000886819">
    <property type="component" value="Unassembled WGS sequence"/>
</dbReference>
<name>A0A9D0YVL1_9FIRM</name>
<reference evidence="18" key="1">
    <citation type="submission" date="2020-10" db="EMBL/GenBank/DDBJ databases">
        <authorList>
            <person name="Gilroy R."/>
        </authorList>
    </citation>
    <scope>NUCLEOTIDE SEQUENCE</scope>
    <source>
        <strain evidence="18">ChiHile30-977</strain>
    </source>
</reference>
<evidence type="ECO:0000256" key="1">
    <source>
        <dbReference type="ARBA" id="ARBA00001966"/>
    </source>
</evidence>
<evidence type="ECO:0000256" key="14">
    <source>
        <dbReference type="ARBA" id="ARBA00061574"/>
    </source>
</evidence>
<evidence type="ECO:0000256" key="2">
    <source>
        <dbReference type="ARBA" id="ARBA00002399"/>
    </source>
</evidence>
<reference evidence="18" key="2">
    <citation type="journal article" date="2021" name="PeerJ">
        <title>Extensive microbial diversity within the chicken gut microbiome revealed by metagenomics and culture.</title>
        <authorList>
            <person name="Gilroy R."/>
            <person name="Ravi A."/>
            <person name="Getino M."/>
            <person name="Pursley I."/>
            <person name="Horton D.L."/>
            <person name="Alikhan N.F."/>
            <person name="Baker D."/>
            <person name="Gharbi K."/>
            <person name="Hall N."/>
            <person name="Watson M."/>
            <person name="Adriaenssens E.M."/>
            <person name="Foster-Nyarko E."/>
            <person name="Jarju S."/>
            <person name="Secka A."/>
            <person name="Antonio M."/>
            <person name="Oren A."/>
            <person name="Chaudhuri R.R."/>
            <person name="La Ragione R."/>
            <person name="Hildebrand F."/>
            <person name="Pallen M.J."/>
        </authorList>
    </citation>
    <scope>NUCLEOTIDE SEQUENCE</scope>
    <source>
        <strain evidence="18">ChiHile30-977</strain>
    </source>
</reference>
<dbReference type="SMART" id="SM00729">
    <property type="entry name" value="Elp3"/>
    <property type="match status" value="1"/>
</dbReference>
<dbReference type="GO" id="GO:0035599">
    <property type="term" value="F:aspartic acid methylthiotransferase activity"/>
    <property type="evidence" value="ECO:0007669"/>
    <property type="project" value="TreeGrafter"/>
</dbReference>
<evidence type="ECO:0000256" key="10">
    <source>
        <dbReference type="ARBA" id="ARBA00023004"/>
    </source>
</evidence>
<comment type="caution">
    <text evidence="18">The sequence shown here is derived from an EMBL/GenBank/DDBJ whole genome shotgun (WGS) entry which is preliminary data.</text>
</comment>
<evidence type="ECO:0000256" key="15">
    <source>
        <dbReference type="ARBA" id="ARBA00069898"/>
    </source>
</evidence>
<dbReference type="NCBIfam" id="TIGR00089">
    <property type="entry name" value="MiaB/RimO family radical SAM methylthiotransferase"/>
    <property type="match status" value="1"/>
</dbReference>
<dbReference type="PROSITE" id="PS51918">
    <property type="entry name" value="RADICAL_SAM"/>
    <property type="match status" value="1"/>
</dbReference>
<dbReference type="SFLD" id="SFLDS00029">
    <property type="entry name" value="Radical_SAM"/>
    <property type="match status" value="1"/>
</dbReference>
<dbReference type="SUPFAM" id="SSF102114">
    <property type="entry name" value="Radical SAM enzymes"/>
    <property type="match status" value="1"/>
</dbReference>
<organism evidence="18 19">
    <name type="scientific">Candidatus Avichristensenella intestinipullorum</name>
    <dbReference type="NCBI Taxonomy" id="2840693"/>
    <lineage>
        <taxon>Bacteria</taxon>
        <taxon>Bacillati</taxon>
        <taxon>Bacillota</taxon>
        <taxon>Clostridia</taxon>
        <taxon>Candidatus Avichristensenella</taxon>
    </lineage>
</organism>
<feature type="domain" description="MTTase N-terminal" evidence="16">
    <location>
        <begin position="3"/>
        <end position="115"/>
    </location>
</feature>
<dbReference type="SFLD" id="SFLDG01061">
    <property type="entry name" value="methylthiotransferase"/>
    <property type="match status" value="1"/>
</dbReference>
<dbReference type="InterPro" id="IPR006638">
    <property type="entry name" value="Elp3/MiaA/NifB-like_rSAM"/>
</dbReference>
<dbReference type="GO" id="GO:0046872">
    <property type="term" value="F:metal ion binding"/>
    <property type="evidence" value="ECO:0007669"/>
    <property type="project" value="UniProtKB-KW"/>
</dbReference>
<dbReference type="Gene3D" id="3.40.50.12160">
    <property type="entry name" value="Methylthiotransferase, N-terminal domain"/>
    <property type="match status" value="1"/>
</dbReference>
<evidence type="ECO:0000313" key="19">
    <source>
        <dbReference type="Proteomes" id="UP000886819"/>
    </source>
</evidence>
<feature type="domain" description="Radical SAM core" evidence="17">
    <location>
        <begin position="140"/>
        <end position="370"/>
    </location>
</feature>
<evidence type="ECO:0000313" key="18">
    <source>
        <dbReference type="EMBL" id="HIQ62787.1"/>
    </source>
</evidence>
<dbReference type="InterPro" id="IPR023404">
    <property type="entry name" value="rSAM_horseshoe"/>
</dbReference>
<proteinExistence type="inferred from homology"/>
<dbReference type="PANTHER" id="PTHR43837">
    <property type="entry name" value="RIBOSOMAL PROTEIN S12 METHYLTHIOTRANSFERASE RIMO"/>
    <property type="match status" value="1"/>
</dbReference>
<dbReference type="InterPro" id="IPR020612">
    <property type="entry name" value="Methylthiotransferase_CS"/>
</dbReference>
<dbReference type="InterPro" id="IPR038135">
    <property type="entry name" value="Methylthiotransferase_N_sf"/>
</dbReference>
<evidence type="ECO:0000256" key="5">
    <source>
        <dbReference type="ARBA" id="ARBA00022490"/>
    </source>
</evidence>
<evidence type="ECO:0000256" key="8">
    <source>
        <dbReference type="ARBA" id="ARBA00022694"/>
    </source>
</evidence>
<dbReference type="GO" id="GO:0035598">
    <property type="term" value="F:tRNA (N(6)-L-threonylcarbamoyladenosine(37)-C(2))-methylthiotransferase activity"/>
    <property type="evidence" value="ECO:0007669"/>
    <property type="project" value="UniProtKB-EC"/>
</dbReference>
<evidence type="ECO:0000256" key="4">
    <source>
        <dbReference type="ARBA" id="ARBA00022485"/>
    </source>
</evidence>
<dbReference type="InterPro" id="IPR007197">
    <property type="entry name" value="rSAM"/>
</dbReference>
<dbReference type="FunFam" id="3.80.30.20:FF:000001">
    <property type="entry name" value="tRNA-2-methylthio-N(6)-dimethylallyladenosine synthase 2"/>
    <property type="match status" value="1"/>
</dbReference>
<dbReference type="SFLD" id="SFLDG01082">
    <property type="entry name" value="B12-binding_domain_containing"/>
    <property type="match status" value="1"/>
</dbReference>
<dbReference type="PROSITE" id="PS51449">
    <property type="entry name" value="MTTASE_N"/>
    <property type="match status" value="1"/>
</dbReference>
<comment type="cofactor">
    <cofactor evidence="1">
        <name>[4Fe-4S] cluster</name>
        <dbReference type="ChEBI" id="CHEBI:49883"/>
    </cofactor>
</comment>
<dbReference type="PROSITE" id="PS01278">
    <property type="entry name" value="MTTASE_RADICAL"/>
    <property type="match status" value="1"/>
</dbReference>
<keyword evidence="4" id="KW-0004">4Fe-4S</keyword>
<evidence type="ECO:0000259" key="16">
    <source>
        <dbReference type="PROSITE" id="PS51449"/>
    </source>
</evidence>
<evidence type="ECO:0000256" key="13">
    <source>
        <dbReference type="ARBA" id="ARBA00051661"/>
    </source>
</evidence>
<dbReference type="FunFam" id="3.40.50.12160:FF:000004">
    <property type="entry name" value="Threonylcarbamoyladenosine tRNA methylthiotransferase MtaB"/>
    <property type="match status" value="1"/>
</dbReference>
<dbReference type="NCBIfam" id="TIGR01579">
    <property type="entry name" value="MiaB-like-C"/>
    <property type="match status" value="1"/>
</dbReference>
<dbReference type="Pfam" id="PF00919">
    <property type="entry name" value="UPF0004"/>
    <property type="match status" value="1"/>
</dbReference>
<sequence length="438" mass="47053">MAPTVAFCTLGCKVNQYDSQAMLERLESAGYTAAPFSAPCDVYVVNTCTVTGTGDKKSRQMIRRAAREHPGAAIVVTGCLAQRAAQELAAMPGVRLVLGTQRRGEIAELLAAALRQEEPLIAVAPLGRDTPFEALTVRGSEGRTRATLKIQEGCQNGCAYCIIPSVRGPVRSRPLPDIASEAMRLAEAGFAEIVVTGIHLASYGRDFGDSVGLLDALRAVARTPGVRRVRIGSLEPAIVTEAFARGLKELPAVCPHFTLALQSGSDTVLARMGRRYDTAGYRRAVEALRACYPDAAIASDILCGFPGETQAEFAQTRDFLREIGFARIHVFPYSPREGTRAARMPGQVPKSVREARAAELIALGAQLEAAYLSRWVGRTCEVLFEESHPLGAQGYTAEYVRVAAGGTPGRFAAVKMERVNNSILEGSLVREEKACAIR</sequence>
<accession>A0A9D0YVL1</accession>
<keyword evidence="11" id="KW-0411">Iron-sulfur</keyword>
<evidence type="ECO:0000256" key="6">
    <source>
        <dbReference type="ARBA" id="ARBA00022679"/>
    </source>
</evidence>
<keyword evidence="9" id="KW-0479">Metal-binding</keyword>
<dbReference type="InterPro" id="IPR005839">
    <property type="entry name" value="Methylthiotransferase"/>
</dbReference>
<keyword evidence="6" id="KW-0808">Transferase</keyword>
<dbReference type="GO" id="GO:0005829">
    <property type="term" value="C:cytosol"/>
    <property type="evidence" value="ECO:0007669"/>
    <property type="project" value="TreeGrafter"/>
</dbReference>